<proteinExistence type="predicted"/>
<reference evidence="1 2" key="1">
    <citation type="submission" date="2019-08" db="EMBL/GenBank/DDBJ databases">
        <title>Bacillus genomes from the desert of Cuatro Cienegas, Coahuila.</title>
        <authorList>
            <person name="Olmedo-Alvarez G."/>
        </authorList>
    </citation>
    <scope>NUCLEOTIDE SEQUENCE [LARGE SCALE GENOMIC DNA]</scope>
    <source>
        <strain evidence="1 2">CH108_3D</strain>
    </source>
</reference>
<sequence>MKIHFKWNVGDVVTVPCFSKTSSATITERRFIENINGTIIEYETDLFLDGTTFTQEEVAAHN</sequence>
<name>A0A5D4RZL0_9BACI</name>
<protein>
    <submittedName>
        <fullName evidence="1">Uncharacterized protein</fullName>
    </submittedName>
</protein>
<organism evidence="1 2">
    <name type="scientific">Rossellomorea marisflavi</name>
    <dbReference type="NCBI Taxonomy" id="189381"/>
    <lineage>
        <taxon>Bacteria</taxon>
        <taxon>Bacillati</taxon>
        <taxon>Bacillota</taxon>
        <taxon>Bacilli</taxon>
        <taxon>Bacillales</taxon>
        <taxon>Bacillaceae</taxon>
        <taxon>Rossellomorea</taxon>
    </lineage>
</organism>
<dbReference type="AlphaFoldDB" id="A0A5D4RZL0"/>
<comment type="caution">
    <text evidence="1">The sequence shown here is derived from an EMBL/GenBank/DDBJ whole genome shotgun (WGS) entry which is preliminary data.</text>
</comment>
<dbReference type="RefSeq" id="WP_148984434.1">
    <property type="nucleotide sequence ID" value="NZ_JBNILK010000001.1"/>
</dbReference>
<accession>A0A5D4RZL0</accession>
<gene>
    <name evidence="1" type="ORF">FZC83_02160</name>
</gene>
<evidence type="ECO:0000313" key="2">
    <source>
        <dbReference type="Proteomes" id="UP000322997"/>
    </source>
</evidence>
<evidence type="ECO:0000313" key="1">
    <source>
        <dbReference type="EMBL" id="TYS56400.1"/>
    </source>
</evidence>
<dbReference type="EMBL" id="VTEQ01000001">
    <property type="protein sequence ID" value="TYS56400.1"/>
    <property type="molecule type" value="Genomic_DNA"/>
</dbReference>
<dbReference type="Proteomes" id="UP000322997">
    <property type="component" value="Unassembled WGS sequence"/>
</dbReference>